<dbReference type="SUPFAM" id="SSF56112">
    <property type="entry name" value="Protein kinase-like (PK-like)"/>
    <property type="match status" value="1"/>
</dbReference>
<dbReference type="Proteomes" id="UP000465301">
    <property type="component" value="Unassembled WGS sequence"/>
</dbReference>
<accession>A0A7I9Z8Q8</accession>
<dbReference type="InterPro" id="IPR002575">
    <property type="entry name" value="Aminoglycoside_PTrfase"/>
</dbReference>
<dbReference type="InterPro" id="IPR011009">
    <property type="entry name" value="Kinase-like_dom_sf"/>
</dbReference>
<protein>
    <submittedName>
        <fullName evidence="2">Aminoglycoside phosphotransferase</fullName>
    </submittedName>
</protein>
<organism evidence="2 3">
    <name type="scientific">Mycobacterium timonense</name>
    <dbReference type="NCBI Taxonomy" id="701043"/>
    <lineage>
        <taxon>Bacteria</taxon>
        <taxon>Bacillati</taxon>
        <taxon>Actinomycetota</taxon>
        <taxon>Actinomycetes</taxon>
        <taxon>Mycobacteriales</taxon>
        <taxon>Mycobacteriaceae</taxon>
        <taxon>Mycobacterium</taxon>
        <taxon>Mycobacterium avium complex (MAC)</taxon>
    </lineage>
</organism>
<name>A0A7I9Z8Q8_9MYCO</name>
<dbReference type="PANTHER" id="PTHR11012">
    <property type="entry name" value="PROTEIN KINASE-LIKE DOMAIN-CONTAINING"/>
    <property type="match status" value="1"/>
</dbReference>
<dbReference type="GO" id="GO:0016740">
    <property type="term" value="F:transferase activity"/>
    <property type="evidence" value="ECO:0007669"/>
    <property type="project" value="UniProtKB-KW"/>
</dbReference>
<sequence>MTGSVIPRRPSDLDLTAFRGLTGRTDATAVRVRDVDHGTTTRARLDITGASDLPSTAFVKLAPTRPVEYTFNRFMALAHNETEVYRRLHPELAAAMPAVYGAASDGRGRSVIVMEDLAAAGASFPTVATGATADQALAVATTLAAFHQKFWMTRRFTDGDLLDFGPKKSRTVRVGPHTWHLLRTIPKDFHDIITPEVRAETKFLMDQRHSIAALIRTYPRTLIHGDTHLGNICFLGERPVLLDWQVVSCGPAVKDLAYFAATSIDADTRRLIDKELVETYVNALNSDGVARLTYDQAWDSYRLLVFTGYIAAGITAAFGRRLQGDAPTRAGLDRTVQALHDLDSLDLLRRALKAADY</sequence>
<dbReference type="Pfam" id="PF01636">
    <property type="entry name" value="APH"/>
    <property type="match status" value="1"/>
</dbReference>
<evidence type="ECO:0000313" key="3">
    <source>
        <dbReference type="Proteomes" id="UP000465301"/>
    </source>
</evidence>
<proteinExistence type="predicted"/>
<reference evidence="2 3" key="1">
    <citation type="journal article" date="2019" name="Emerg. Microbes Infect.">
        <title>Comprehensive subspecies identification of 175 nontuberculous mycobacteria species based on 7547 genomic profiles.</title>
        <authorList>
            <person name="Matsumoto Y."/>
            <person name="Kinjo T."/>
            <person name="Motooka D."/>
            <person name="Nabeya D."/>
            <person name="Jung N."/>
            <person name="Uechi K."/>
            <person name="Horii T."/>
            <person name="Iida T."/>
            <person name="Fujita J."/>
            <person name="Nakamura S."/>
        </authorList>
    </citation>
    <scope>NUCLEOTIDE SEQUENCE [LARGE SCALE GENOMIC DNA]</scope>
    <source>
        <strain evidence="2 3">JCM 30726</strain>
    </source>
</reference>
<comment type="caution">
    <text evidence="2">The sequence shown here is derived from an EMBL/GenBank/DDBJ whole genome shotgun (WGS) entry which is preliminary data.</text>
</comment>
<keyword evidence="3" id="KW-1185">Reference proteome</keyword>
<gene>
    <name evidence="2" type="ORF">MTIM_32300</name>
</gene>
<dbReference type="PANTHER" id="PTHR11012:SF30">
    <property type="entry name" value="PROTEIN KINASE-LIKE DOMAIN-CONTAINING"/>
    <property type="match status" value="1"/>
</dbReference>
<dbReference type="EMBL" id="BLLA01000001">
    <property type="protein sequence ID" value="GFG97351.1"/>
    <property type="molecule type" value="Genomic_DNA"/>
</dbReference>
<dbReference type="Gene3D" id="3.90.1200.10">
    <property type="match status" value="1"/>
</dbReference>
<dbReference type="AlphaFoldDB" id="A0A7I9Z8Q8"/>
<feature type="domain" description="Aminoglycoside phosphotransferase" evidence="1">
    <location>
        <begin position="56"/>
        <end position="285"/>
    </location>
</feature>
<keyword evidence="2" id="KW-0808">Transferase</keyword>
<evidence type="ECO:0000259" key="1">
    <source>
        <dbReference type="Pfam" id="PF01636"/>
    </source>
</evidence>
<evidence type="ECO:0000313" key="2">
    <source>
        <dbReference type="EMBL" id="GFG97351.1"/>
    </source>
</evidence>